<feature type="transmembrane region" description="Helical" evidence="6">
    <location>
        <begin position="127"/>
        <end position="145"/>
    </location>
</feature>
<dbReference type="PANTHER" id="PTHR32322">
    <property type="entry name" value="INNER MEMBRANE TRANSPORTER"/>
    <property type="match status" value="1"/>
</dbReference>
<feature type="transmembrane region" description="Helical" evidence="6">
    <location>
        <begin position="228"/>
        <end position="246"/>
    </location>
</feature>
<feature type="transmembrane region" description="Helical" evidence="6">
    <location>
        <begin position="281"/>
        <end position="301"/>
    </location>
</feature>
<comment type="similarity">
    <text evidence="2">Belongs to the EamA transporter family.</text>
</comment>
<evidence type="ECO:0000313" key="9">
    <source>
        <dbReference type="Proteomes" id="UP000482155"/>
    </source>
</evidence>
<evidence type="ECO:0000256" key="3">
    <source>
        <dbReference type="ARBA" id="ARBA00022692"/>
    </source>
</evidence>
<dbReference type="InterPro" id="IPR050638">
    <property type="entry name" value="AA-Vitamin_Transporters"/>
</dbReference>
<evidence type="ECO:0000313" key="8">
    <source>
        <dbReference type="EMBL" id="NEX62543.1"/>
    </source>
</evidence>
<feature type="transmembrane region" description="Helical" evidence="6">
    <location>
        <begin position="39"/>
        <end position="57"/>
    </location>
</feature>
<evidence type="ECO:0000256" key="1">
    <source>
        <dbReference type="ARBA" id="ARBA00004141"/>
    </source>
</evidence>
<gene>
    <name evidence="8" type="ORF">G3574_15760</name>
</gene>
<dbReference type="AlphaFoldDB" id="A0A6B3SP67"/>
<name>A0A6B3SP67_9BURK</name>
<evidence type="ECO:0000256" key="6">
    <source>
        <dbReference type="SAM" id="Phobius"/>
    </source>
</evidence>
<feature type="transmembrane region" description="Helical" evidence="6">
    <location>
        <begin position="94"/>
        <end position="115"/>
    </location>
</feature>
<evidence type="ECO:0000256" key="2">
    <source>
        <dbReference type="ARBA" id="ARBA00007362"/>
    </source>
</evidence>
<evidence type="ECO:0000256" key="4">
    <source>
        <dbReference type="ARBA" id="ARBA00022989"/>
    </source>
</evidence>
<evidence type="ECO:0000259" key="7">
    <source>
        <dbReference type="Pfam" id="PF00892"/>
    </source>
</evidence>
<dbReference type="InterPro" id="IPR000620">
    <property type="entry name" value="EamA_dom"/>
</dbReference>
<keyword evidence="3 6" id="KW-0812">Transmembrane</keyword>
<feature type="transmembrane region" description="Helical" evidence="6">
    <location>
        <begin position="255"/>
        <end position="275"/>
    </location>
</feature>
<keyword evidence="4 6" id="KW-1133">Transmembrane helix</keyword>
<feature type="transmembrane region" description="Helical" evidence="6">
    <location>
        <begin position="12"/>
        <end position="33"/>
    </location>
</feature>
<dbReference type="EMBL" id="JAAIVB010000052">
    <property type="protein sequence ID" value="NEX62543.1"/>
    <property type="molecule type" value="Genomic_DNA"/>
</dbReference>
<feature type="domain" description="EamA" evidence="7">
    <location>
        <begin position="14"/>
        <end position="143"/>
    </location>
</feature>
<protein>
    <submittedName>
        <fullName evidence="8">DMT family transporter</fullName>
    </submittedName>
</protein>
<dbReference type="Proteomes" id="UP000482155">
    <property type="component" value="Unassembled WGS sequence"/>
</dbReference>
<comment type="subcellular location">
    <subcellularLocation>
        <location evidence="1">Membrane</location>
        <topology evidence="1">Multi-pass membrane protein</topology>
    </subcellularLocation>
</comment>
<comment type="caution">
    <text evidence="8">The sequence shown here is derived from an EMBL/GenBank/DDBJ whole genome shotgun (WGS) entry which is preliminary data.</text>
</comment>
<dbReference type="Pfam" id="PF00892">
    <property type="entry name" value="EamA"/>
    <property type="match status" value="2"/>
</dbReference>
<dbReference type="PANTHER" id="PTHR32322:SF2">
    <property type="entry name" value="EAMA DOMAIN-CONTAINING PROTEIN"/>
    <property type="match status" value="1"/>
</dbReference>
<keyword evidence="9" id="KW-1185">Reference proteome</keyword>
<dbReference type="RefSeq" id="WP_163964978.1">
    <property type="nucleotide sequence ID" value="NZ_JAAIVB010000052.1"/>
</dbReference>
<feature type="transmembrane region" description="Helical" evidence="6">
    <location>
        <begin position="195"/>
        <end position="216"/>
    </location>
</feature>
<evidence type="ECO:0000256" key="5">
    <source>
        <dbReference type="ARBA" id="ARBA00023136"/>
    </source>
</evidence>
<sequence>MDARKAVDGQAIGIMVMLCMIWGLQQVVLKATVDDISPTLQVALRSGIAALLLMALMRIRKERIALLDGPWRAGLLAGGLFASEYLFVCEALRHTSAAHAVVFLYTGPIFAALGLHWKLPSERLAPIQWAGIAVAFAGIFVAFLGKDQASWQPSPGDSGALWGDFLALGAGAALGSTTVAIRCSGLAQSTAKQTLLYQLVVAFLILLAVAAFTGELGIKPTAGALESLVFQTVIVSFASFLAWFWLLRQYLASRLGVFSFMTPMFGVMQGAWLLGEDIESRFLAGALLVLAGIAIVSSHGWRKPA</sequence>
<dbReference type="InterPro" id="IPR037185">
    <property type="entry name" value="EmrE-like"/>
</dbReference>
<keyword evidence="5 6" id="KW-0472">Membrane</keyword>
<feature type="transmembrane region" description="Helical" evidence="6">
    <location>
        <begin position="165"/>
        <end position="183"/>
    </location>
</feature>
<dbReference type="SUPFAM" id="SSF103481">
    <property type="entry name" value="Multidrug resistance efflux transporter EmrE"/>
    <property type="match status" value="2"/>
</dbReference>
<feature type="transmembrane region" description="Helical" evidence="6">
    <location>
        <begin position="69"/>
        <end position="88"/>
    </location>
</feature>
<feature type="domain" description="EamA" evidence="7">
    <location>
        <begin position="161"/>
        <end position="297"/>
    </location>
</feature>
<proteinExistence type="inferred from homology"/>
<accession>A0A6B3SP67</accession>
<reference evidence="8 9" key="1">
    <citation type="submission" date="2020-02" db="EMBL/GenBank/DDBJ databases">
        <authorList>
            <person name="Kim M.K."/>
        </authorList>
    </citation>
    <scope>NUCLEOTIDE SEQUENCE [LARGE SCALE GENOMIC DNA]</scope>
    <source>
        <strain evidence="8 9">17J57-3</strain>
    </source>
</reference>
<dbReference type="GO" id="GO:0016020">
    <property type="term" value="C:membrane"/>
    <property type="evidence" value="ECO:0007669"/>
    <property type="project" value="UniProtKB-SubCell"/>
</dbReference>
<organism evidence="8 9">
    <name type="scientific">Noviherbaspirillum galbum</name>
    <dbReference type="NCBI Taxonomy" id="2709383"/>
    <lineage>
        <taxon>Bacteria</taxon>
        <taxon>Pseudomonadati</taxon>
        <taxon>Pseudomonadota</taxon>
        <taxon>Betaproteobacteria</taxon>
        <taxon>Burkholderiales</taxon>
        <taxon>Oxalobacteraceae</taxon>
        <taxon>Noviherbaspirillum</taxon>
    </lineage>
</organism>